<dbReference type="PROSITE" id="PS51186">
    <property type="entry name" value="GNAT"/>
    <property type="match status" value="1"/>
</dbReference>
<sequence length="160" mass="18350">MSQQTPITVRPARMDDLATLVDFNCKLAWESEHHTLDPRIVEPGVAALLADPVGRGRYWVATHGESGPVVGQLQITREWSDWRNGWFWWLQSVYVDAQFRRMGVFSSLVAAMKQAARQEGDVIGLRLYVEQENHAAQRTYERLGLQPIPFQLYQQLPIES</sequence>
<dbReference type="InterPro" id="IPR016181">
    <property type="entry name" value="Acyl_CoA_acyltransferase"/>
</dbReference>
<dbReference type="InterPro" id="IPR050832">
    <property type="entry name" value="Bact_Acetyltransf"/>
</dbReference>
<evidence type="ECO:0000256" key="1">
    <source>
        <dbReference type="ARBA" id="ARBA00022679"/>
    </source>
</evidence>
<dbReference type="PANTHER" id="PTHR43877:SF2">
    <property type="entry name" value="AMINOALKYLPHOSPHONATE N-ACETYLTRANSFERASE-RELATED"/>
    <property type="match status" value="1"/>
</dbReference>
<dbReference type="Proteomes" id="UP000464378">
    <property type="component" value="Chromosome"/>
</dbReference>
<dbReference type="KEGG" id="tim:GMBLW1_30400"/>
<reference evidence="4" key="1">
    <citation type="submission" date="2019-04" db="EMBL/GenBank/DDBJ databases">
        <authorList>
            <consortium name="Science for Life Laboratories"/>
        </authorList>
    </citation>
    <scope>NUCLEOTIDE SEQUENCE</scope>
    <source>
        <strain evidence="4">MBLW1</strain>
    </source>
</reference>
<evidence type="ECO:0000256" key="2">
    <source>
        <dbReference type="ARBA" id="ARBA00023315"/>
    </source>
</evidence>
<keyword evidence="1 4" id="KW-0808">Transferase</keyword>
<dbReference type="AlphaFoldDB" id="A0A6C2YHB6"/>
<dbReference type="InParanoid" id="A0A6C2YHB6"/>
<accession>A0A6C2YHB6</accession>
<dbReference type="InterPro" id="IPR000182">
    <property type="entry name" value="GNAT_dom"/>
</dbReference>
<dbReference type="EMBL" id="LR593887">
    <property type="protein sequence ID" value="VTR97258.1"/>
    <property type="molecule type" value="Genomic_DNA"/>
</dbReference>
<dbReference type="EMBL" id="LR586016">
    <property type="protein sequence ID" value="VIP00920.1"/>
    <property type="molecule type" value="Genomic_DNA"/>
</dbReference>
<proteinExistence type="predicted"/>
<dbReference type="SUPFAM" id="SSF55729">
    <property type="entry name" value="Acyl-CoA N-acyltransferases (Nat)"/>
    <property type="match status" value="1"/>
</dbReference>
<name>A0A6C2YHB6_9BACT</name>
<evidence type="ECO:0000313" key="5">
    <source>
        <dbReference type="Proteomes" id="UP000464378"/>
    </source>
</evidence>
<evidence type="ECO:0000259" key="3">
    <source>
        <dbReference type="PROSITE" id="PS51186"/>
    </source>
</evidence>
<dbReference type="CDD" id="cd04301">
    <property type="entry name" value="NAT_SF"/>
    <property type="match status" value="1"/>
</dbReference>
<dbReference type="RefSeq" id="WP_162656081.1">
    <property type="nucleotide sequence ID" value="NZ_LR593887.1"/>
</dbReference>
<gene>
    <name evidence="4" type="ORF">GMBLW1_30400</name>
</gene>
<keyword evidence="5" id="KW-1185">Reference proteome</keyword>
<keyword evidence="2" id="KW-0012">Acyltransferase</keyword>
<dbReference type="Pfam" id="PF00583">
    <property type="entry name" value="Acetyltransf_1"/>
    <property type="match status" value="1"/>
</dbReference>
<dbReference type="GO" id="GO:0016747">
    <property type="term" value="F:acyltransferase activity, transferring groups other than amino-acyl groups"/>
    <property type="evidence" value="ECO:0007669"/>
    <property type="project" value="InterPro"/>
</dbReference>
<dbReference type="Gene3D" id="3.40.630.30">
    <property type="match status" value="1"/>
</dbReference>
<dbReference type="PANTHER" id="PTHR43877">
    <property type="entry name" value="AMINOALKYLPHOSPHONATE N-ACETYLTRANSFERASE-RELATED-RELATED"/>
    <property type="match status" value="1"/>
</dbReference>
<feature type="domain" description="N-acetyltransferase" evidence="3">
    <location>
        <begin position="7"/>
        <end position="160"/>
    </location>
</feature>
<evidence type="ECO:0000313" key="4">
    <source>
        <dbReference type="EMBL" id="VIP00920.1"/>
    </source>
</evidence>
<organism evidence="4">
    <name type="scientific">Tuwongella immobilis</name>
    <dbReference type="NCBI Taxonomy" id="692036"/>
    <lineage>
        <taxon>Bacteria</taxon>
        <taxon>Pseudomonadati</taxon>
        <taxon>Planctomycetota</taxon>
        <taxon>Planctomycetia</taxon>
        <taxon>Gemmatales</taxon>
        <taxon>Gemmataceae</taxon>
        <taxon>Tuwongella</taxon>
    </lineage>
</organism>
<protein>
    <recommendedName>
        <fullName evidence="3">N-acetyltransferase domain-containing protein</fullName>
    </recommendedName>
</protein>